<protein>
    <submittedName>
        <fullName evidence="1">Uncharacterized protein</fullName>
    </submittedName>
</protein>
<dbReference type="Proteomes" id="UP000828101">
    <property type="component" value="Segment"/>
</dbReference>
<evidence type="ECO:0000313" key="2">
    <source>
        <dbReference type="Proteomes" id="UP000828101"/>
    </source>
</evidence>
<accession>A0AAE8YYQ4</accession>
<keyword evidence="2" id="KW-1185">Reference proteome</keyword>
<gene>
    <name evidence="1" type="ORF">SKYWALKER_222</name>
</gene>
<reference evidence="1 2" key="1">
    <citation type="submission" date="2021-10" db="EMBL/GenBank/DDBJ databases">
        <authorList>
            <person name="James R."/>
            <person name="Lavering E.D."/>
            <person name="Fairholm J.D."/>
            <person name="Ogilvie B.H."/>
            <person name="Thurgood T.L."/>
            <person name="Hyer A."/>
            <person name="Robison R.A."/>
            <person name="Grose J.H."/>
        </authorList>
    </citation>
    <scope>NUCLEOTIDE SEQUENCE [LARGE SCALE GENOMIC DNA]</scope>
</reference>
<dbReference type="EMBL" id="OK499994">
    <property type="protein sequence ID" value="UGO51379.1"/>
    <property type="molecule type" value="Genomic_DNA"/>
</dbReference>
<sequence>MKKQRWKFTKQYLYCLDCGKKLDVRNLYHYRFQTCDANCFGLIRI</sequence>
<name>A0AAE8YYQ4_9CAUD</name>
<evidence type="ECO:0000313" key="1">
    <source>
        <dbReference type="EMBL" id="UGO51379.1"/>
    </source>
</evidence>
<organism evidence="1 2">
    <name type="scientific">Bacillus phage vB_BanS_Skywalker</name>
    <dbReference type="NCBI Taxonomy" id="2894789"/>
    <lineage>
        <taxon>Viruses</taxon>
        <taxon>Duplodnaviria</taxon>
        <taxon>Heunggongvirae</taxon>
        <taxon>Uroviricota</taxon>
        <taxon>Caudoviricetes</taxon>
        <taxon>Joanripponvirinae</taxon>
        <taxon>Tsamsavirus</taxon>
        <taxon>Tsamsavirus skywalker</taxon>
    </lineage>
</organism>
<proteinExistence type="predicted"/>